<reference evidence="1" key="1">
    <citation type="journal article" date="2014" name="Front. Microbiol.">
        <title>High frequency of phylogenetically diverse reductive dehalogenase-homologous genes in deep subseafloor sedimentary metagenomes.</title>
        <authorList>
            <person name="Kawai M."/>
            <person name="Futagami T."/>
            <person name="Toyoda A."/>
            <person name="Takaki Y."/>
            <person name="Nishi S."/>
            <person name="Hori S."/>
            <person name="Arai W."/>
            <person name="Tsubouchi T."/>
            <person name="Morono Y."/>
            <person name="Uchiyama I."/>
            <person name="Ito T."/>
            <person name="Fujiyama A."/>
            <person name="Inagaki F."/>
            <person name="Takami H."/>
        </authorList>
    </citation>
    <scope>NUCLEOTIDE SEQUENCE</scope>
    <source>
        <strain evidence="1">Expedition CK06-06</strain>
    </source>
</reference>
<sequence length="89" mass="10151">TLNSFYIGLKFQERMEESFKTGELMPFIEGLYELPEENRLAQSGTASLAPQIESLFSKHFKDHKRVLRKGGLLLEAGCGYGYPKHSLRN</sequence>
<dbReference type="EMBL" id="BART01017730">
    <property type="protein sequence ID" value="GAG81263.1"/>
    <property type="molecule type" value="Genomic_DNA"/>
</dbReference>
<accession>X1BAU3</accession>
<name>X1BAU3_9ZZZZ</name>
<protein>
    <submittedName>
        <fullName evidence="1">Uncharacterized protein</fullName>
    </submittedName>
</protein>
<evidence type="ECO:0000313" key="1">
    <source>
        <dbReference type="EMBL" id="GAG81263.1"/>
    </source>
</evidence>
<feature type="non-terminal residue" evidence="1">
    <location>
        <position position="1"/>
    </location>
</feature>
<comment type="caution">
    <text evidence="1">The sequence shown here is derived from an EMBL/GenBank/DDBJ whole genome shotgun (WGS) entry which is preliminary data.</text>
</comment>
<gene>
    <name evidence="1" type="ORF">S01H4_33651</name>
</gene>
<dbReference type="AlphaFoldDB" id="X1BAU3"/>
<organism evidence="1">
    <name type="scientific">marine sediment metagenome</name>
    <dbReference type="NCBI Taxonomy" id="412755"/>
    <lineage>
        <taxon>unclassified sequences</taxon>
        <taxon>metagenomes</taxon>
        <taxon>ecological metagenomes</taxon>
    </lineage>
</organism>
<proteinExistence type="predicted"/>